<feature type="compositionally biased region" description="Low complexity" evidence="15">
    <location>
        <begin position="341"/>
        <end position="355"/>
    </location>
</feature>
<dbReference type="EMBL" id="GDIQ01084439">
    <property type="protein sequence ID" value="JAN10298.1"/>
    <property type="molecule type" value="Transcribed_RNA"/>
</dbReference>
<dbReference type="PROSITE" id="PS50003">
    <property type="entry name" value="PH_DOMAIN"/>
    <property type="match status" value="1"/>
</dbReference>
<dbReference type="InterPro" id="IPR018494">
    <property type="entry name" value="Oxysterol-bd_CS"/>
</dbReference>
<feature type="region of interest" description="Disordered" evidence="15">
    <location>
        <begin position="546"/>
        <end position="604"/>
    </location>
</feature>
<evidence type="ECO:0000256" key="11">
    <source>
        <dbReference type="ARBA" id="ARBA00023121"/>
    </source>
</evidence>
<dbReference type="GO" id="GO:0006699">
    <property type="term" value="P:bile acid biosynthetic process"/>
    <property type="evidence" value="ECO:0007669"/>
    <property type="project" value="UniProtKB-ARBA"/>
</dbReference>
<dbReference type="OrthoDB" id="416222at2759"/>
<dbReference type="SUPFAM" id="SSF144000">
    <property type="entry name" value="Oxysterol-binding protein-like"/>
    <property type="match status" value="1"/>
</dbReference>
<dbReference type="FunFam" id="2.30.29.30:FF:000011">
    <property type="entry name" value="Oxysterol-binding protein"/>
    <property type="match status" value="1"/>
</dbReference>
<feature type="compositionally biased region" description="Polar residues" evidence="15">
    <location>
        <begin position="43"/>
        <end position="70"/>
    </location>
</feature>
<feature type="region of interest" description="Disordered" evidence="15">
    <location>
        <begin position="303"/>
        <end position="355"/>
    </location>
</feature>
<evidence type="ECO:0000256" key="10">
    <source>
        <dbReference type="ARBA" id="ARBA00023055"/>
    </source>
</evidence>
<feature type="compositionally biased region" description="Basic and acidic residues" evidence="15">
    <location>
        <begin position="14"/>
        <end position="27"/>
    </location>
</feature>
<dbReference type="FunFam" id="2.40.160.120:FF:000001">
    <property type="entry name" value="Oxysterol-binding protein"/>
    <property type="match status" value="1"/>
</dbReference>
<dbReference type="PANTHER" id="PTHR10972:SF203">
    <property type="entry name" value="OXYSTEROL-BINDING PROTEIN HOMOLOG 3"/>
    <property type="match status" value="1"/>
</dbReference>
<evidence type="ECO:0000259" key="16">
    <source>
        <dbReference type="PROSITE" id="PS50003"/>
    </source>
</evidence>
<evidence type="ECO:0000256" key="9">
    <source>
        <dbReference type="ARBA" id="ARBA00022824"/>
    </source>
</evidence>
<evidence type="ECO:0000313" key="17">
    <source>
        <dbReference type="EMBL" id="JAN42337.1"/>
    </source>
</evidence>
<name>A0A0P6GIS2_9CRUS</name>
<dbReference type="Pfam" id="PF15409">
    <property type="entry name" value="PH_8"/>
    <property type="match status" value="1"/>
</dbReference>
<dbReference type="InterPro" id="IPR041680">
    <property type="entry name" value="PH_8"/>
</dbReference>
<dbReference type="Gene3D" id="2.30.29.30">
    <property type="entry name" value="Pleckstrin-homology domain (PH domain)/Phosphotyrosine-binding domain (PTB)"/>
    <property type="match status" value="1"/>
</dbReference>
<sequence length="978" mass="109444">MSGLRQIATEPESLDSKALDGKMERSPRLRHHTKSHSERISDSELSTETNSLSAESNNENGRSPVKSTPSGLDLHQQVKTKQRRRGAEWEIIDSFKNLQGGDQVPSKLEGVLLKKRKWPLKGWHKRYFVLDKGSLMYAKRSADLARGKPHGSVDLGLSVISAKRRRCRIDIDAEVFIYHIKVKSREEFGQWLEALKEHRQFRQQQLQNREAAQKMVASPVLSPCNRDEMSPTGVGGLHVSTSFGTAESLMPMSREGSLMRNLKPSRANMLLSESSAALEQLNNDIVSAQERLIHLVKCAGAWSHSSDSQSTTGNISPATKKDRKKFVLRRKKNKSNTSTNSAEPPASASMSESESANINVALNDKHSPLSCSIPSLSPSINGSSATEMLAPPMSDCNMLSPTDPGHDFLNGAQDLIGRLTTCLRTLNHERERLKLVIETATETSSISSRNGATLQRDGGVAVPSMVASLRCALHMAVQQNNELRARLQKIRSEAEVAIEGPNLTMSLELDLNASARLGHHSLSYSSSCVSQSEFFDAKEYLTDVAASDSSSDASETEMEGENEAEEEGSVSEASEMGNEASNDPESPEPVVKCTTGRRIKLPAPKPSTEDLSLWNLMKRNIGKDLSKVSMPVVLNEPIGMLQRLSEELEYSELLDKASETKDPYERMVLIAAFAVSAYGSSHVRAGHKPFNPLLGETYECVRDDKGFKYISEQVSHHPPISACYASSENFEFWQDIRIKTKFWGKSMEFQPLGTVNVRLPRYEDHYRWNKVTTCVHNLFGGQRWVDQYGDLIITNNKGIRCKLNFAKASYWSSNRYEVVGSVTDPDGKLVHHLFGKWCEGLYCGVAPSARCVWRPGALPEDHEHYYGFSRFAIELNDLEPSLVDVLPSTDSRFRPDQRLLEEGNVPGAEASKLQLEQAQRERRITNEQRGIKHQPRWFRCTASDSVADEDGEKWEFAHTYWDARAQSKFRDMNLIRLW</sequence>
<dbReference type="GO" id="GO:0005634">
    <property type="term" value="C:nucleus"/>
    <property type="evidence" value="ECO:0007669"/>
    <property type="project" value="UniProtKB-ARBA"/>
</dbReference>
<evidence type="ECO:0000256" key="14">
    <source>
        <dbReference type="RuleBase" id="RU003845"/>
    </source>
</evidence>
<keyword evidence="11" id="KW-0446">Lipid-binding</keyword>
<evidence type="ECO:0000256" key="4">
    <source>
        <dbReference type="ARBA" id="ARBA00008842"/>
    </source>
</evidence>
<proteinExistence type="inferred from homology"/>
<dbReference type="Gene3D" id="3.30.70.3490">
    <property type="match status" value="1"/>
</dbReference>
<evidence type="ECO:0000256" key="15">
    <source>
        <dbReference type="SAM" id="MobiDB-lite"/>
    </source>
</evidence>
<feature type="compositionally biased region" description="Polar residues" evidence="15">
    <location>
        <begin position="303"/>
        <end position="317"/>
    </location>
</feature>
<protein>
    <recommendedName>
        <fullName evidence="14">Oxysterol-binding protein</fullName>
    </recommendedName>
</protein>
<evidence type="ECO:0000256" key="6">
    <source>
        <dbReference type="ARBA" id="ARBA00022475"/>
    </source>
</evidence>
<feature type="compositionally biased region" description="Acidic residues" evidence="15">
    <location>
        <begin position="554"/>
        <end position="569"/>
    </location>
</feature>
<dbReference type="SUPFAM" id="SSF50729">
    <property type="entry name" value="PH domain-like"/>
    <property type="match status" value="1"/>
</dbReference>
<comment type="similarity">
    <text evidence="4 13">Belongs to the OSBP family.</text>
</comment>
<evidence type="ECO:0000256" key="2">
    <source>
        <dbReference type="ARBA" id="ARBA00004514"/>
    </source>
</evidence>
<dbReference type="GO" id="GO:0005789">
    <property type="term" value="C:endoplasmic reticulum membrane"/>
    <property type="evidence" value="ECO:0007669"/>
    <property type="project" value="UniProtKB-SubCell"/>
</dbReference>
<dbReference type="GO" id="GO:0005886">
    <property type="term" value="C:plasma membrane"/>
    <property type="evidence" value="ECO:0007669"/>
    <property type="project" value="UniProtKB-SubCell"/>
</dbReference>
<evidence type="ECO:0000256" key="8">
    <source>
        <dbReference type="ARBA" id="ARBA00022553"/>
    </source>
</evidence>
<keyword evidence="12" id="KW-0472">Membrane</keyword>
<keyword evidence="10 14" id="KW-0445">Lipid transport</keyword>
<dbReference type="GO" id="GO:0097038">
    <property type="term" value="C:perinuclear endoplasmic reticulum"/>
    <property type="evidence" value="ECO:0007669"/>
    <property type="project" value="TreeGrafter"/>
</dbReference>
<keyword evidence="6" id="KW-1003">Cell membrane</keyword>
<feature type="region of interest" description="Disordered" evidence="15">
    <location>
        <begin position="1"/>
        <end position="81"/>
    </location>
</feature>
<dbReference type="InterPro" id="IPR000648">
    <property type="entry name" value="Oxysterol-bd"/>
</dbReference>
<dbReference type="GO" id="GO:0015485">
    <property type="term" value="F:cholesterol binding"/>
    <property type="evidence" value="ECO:0007669"/>
    <property type="project" value="TreeGrafter"/>
</dbReference>
<dbReference type="PROSITE" id="PS01013">
    <property type="entry name" value="OSBP"/>
    <property type="match status" value="1"/>
</dbReference>
<accession>A0A0P6GIS2</accession>
<evidence type="ECO:0000256" key="12">
    <source>
        <dbReference type="ARBA" id="ARBA00023136"/>
    </source>
</evidence>
<keyword evidence="9" id="KW-0256">Endoplasmic reticulum</keyword>
<organism evidence="17">
    <name type="scientific">Daphnia magna</name>
    <dbReference type="NCBI Taxonomy" id="35525"/>
    <lineage>
        <taxon>Eukaryota</taxon>
        <taxon>Metazoa</taxon>
        <taxon>Ecdysozoa</taxon>
        <taxon>Arthropoda</taxon>
        <taxon>Crustacea</taxon>
        <taxon>Branchiopoda</taxon>
        <taxon>Diplostraca</taxon>
        <taxon>Cladocera</taxon>
        <taxon>Anomopoda</taxon>
        <taxon>Daphniidae</taxon>
        <taxon>Daphnia</taxon>
    </lineage>
</organism>
<keyword evidence="8" id="KW-0597">Phosphoprotein</keyword>
<dbReference type="Gene3D" id="2.40.160.120">
    <property type="match status" value="1"/>
</dbReference>
<evidence type="ECO:0000256" key="13">
    <source>
        <dbReference type="RuleBase" id="RU003844"/>
    </source>
</evidence>
<dbReference type="InterPro" id="IPR037239">
    <property type="entry name" value="OSBP_sf"/>
</dbReference>
<comment type="subcellular location">
    <subcellularLocation>
        <location evidence="1">Cell membrane</location>
    </subcellularLocation>
    <subcellularLocation>
        <location evidence="2">Cytoplasm</location>
        <location evidence="2">Cytosol</location>
    </subcellularLocation>
    <subcellularLocation>
        <location evidence="3">Endoplasmic reticulum membrane</location>
    </subcellularLocation>
</comment>
<reference evidence="17" key="1">
    <citation type="submission" date="2015-10" db="EMBL/GenBank/DDBJ databases">
        <title>EvidentialGene: Evidence-directed Construction of Complete mRNA Transcriptomes without Genomes.</title>
        <authorList>
            <person name="Gilbert D.G."/>
        </authorList>
    </citation>
    <scope>NUCLEOTIDE SEQUENCE</scope>
</reference>
<feature type="compositionally biased region" description="Basic residues" evidence="15">
    <location>
        <begin position="321"/>
        <end position="334"/>
    </location>
</feature>
<feature type="domain" description="PH" evidence="16">
    <location>
        <begin position="105"/>
        <end position="200"/>
    </location>
</feature>
<dbReference type="Pfam" id="PF01237">
    <property type="entry name" value="Oxysterol_BP"/>
    <property type="match status" value="1"/>
</dbReference>
<keyword evidence="5 14" id="KW-0813">Transport</keyword>
<dbReference type="GO" id="GO:0120015">
    <property type="term" value="F:sterol transfer activity"/>
    <property type="evidence" value="ECO:0007669"/>
    <property type="project" value="UniProtKB-ARBA"/>
</dbReference>
<dbReference type="SMART" id="SM00233">
    <property type="entry name" value="PH"/>
    <property type="match status" value="1"/>
</dbReference>
<evidence type="ECO:0000256" key="1">
    <source>
        <dbReference type="ARBA" id="ARBA00004236"/>
    </source>
</evidence>
<dbReference type="InterPro" id="IPR011993">
    <property type="entry name" value="PH-like_dom_sf"/>
</dbReference>
<dbReference type="PANTHER" id="PTHR10972">
    <property type="entry name" value="OXYSTEROL-BINDING PROTEIN-RELATED"/>
    <property type="match status" value="1"/>
</dbReference>
<dbReference type="AlphaFoldDB" id="A0A0P6GIS2"/>
<keyword evidence="7" id="KW-0963">Cytoplasm</keyword>
<evidence type="ECO:0000256" key="7">
    <source>
        <dbReference type="ARBA" id="ARBA00022490"/>
    </source>
</evidence>
<dbReference type="GO" id="GO:0005829">
    <property type="term" value="C:cytosol"/>
    <property type="evidence" value="ECO:0007669"/>
    <property type="project" value="UniProtKB-SubCell"/>
</dbReference>
<dbReference type="EMBL" id="GDIQ01052400">
    <property type="protein sequence ID" value="JAN42337.1"/>
    <property type="molecule type" value="Transcribed_RNA"/>
</dbReference>
<dbReference type="CDD" id="cd13287">
    <property type="entry name" value="PH_ORP3_ORP6_ORP7"/>
    <property type="match status" value="1"/>
</dbReference>
<evidence type="ECO:0000256" key="3">
    <source>
        <dbReference type="ARBA" id="ARBA00004586"/>
    </source>
</evidence>
<evidence type="ECO:0000256" key="5">
    <source>
        <dbReference type="ARBA" id="ARBA00022448"/>
    </source>
</evidence>
<dbReference type="InterPro" id="IPR001849">
    <property type="entry name" value="PH_domain"/>
</dbReference>